<evidence type="ECO:0000313" key="3">
    <source>
        <dbReference type="EMBL" id="MDQ0337432.1"/>
    </source>
</evidence>
<dbReference type="EC" id="1.2.1.50" evidence="2"/>
<sequence>MSPTIDSFYLPCNLPEDLQRSLARKTLVFSHHGKDISLQVPQLTPEQLKLIMEQIKVNRERGLKRMRVNDIIEVIDEAVQSWLNPQFELRQMAEEYLPVITGYNSEMIRLFLTKYLRLFRKEKLQRMVEEDFPNPLILDEFRPRKAGGLLKAYGPQCTTHIFSGNVPALPLWSMAAGMILKSATLGKVSSAEPLFPVLFAQTLEKIEPKMAATLAIVWWKGGQAELEEIAFKSSEAVIAYGSMHTIQAVKARVPHDVRFVPHGHKVSFGLITNECLEGTTAWETAHLAAHDVSWFDQQGCLSPHVFYVEKGGKISPRDFARMLAQEMDRFQYKMPRAQLTEVENQAILSFRSKAEFQSYSSQKIELLVSKGDTSWTVLYNEENDTEAFFPLSVLNRVVTVVPLDDLDDLPHKIKGIRTFVQTVGVACGPSKFRSVIRMLGESGVNRICALGKMTEPQPGWHHDGRLHLADLVRWCDVEGSAENMIDRYDPYRD</sequence>
<keyword evidence="4" id="KW-1185">Reference proteome</keyword>
<evidence type="ECO:0000313" key="4">
    <source>
        <dbReference type="Proteomes" id="UP001232445"/>
    </source>
</evidence>
<comment type="similarity">
    <text evidence="2">Belongs to the LuxC family.</text>
</comment>
<accession>A0ABU0CLZ1</accession>
<gene>
    <name evidence="3" type="ORF">J2S00_000202</name>
</gene>
<dbReference type="Proteomes" id="UP001232445">
    <property type="component" value="Unassembled WGS sequence"/>
</dbReference>
<organism evidence="3 4">
    <name type="scientific">Caldalkalibacillus uzonensis</name>
    <dbReference type="NCBI Taxonomy" id="353224"/>
    <lineage>
        <taxon>Bacteria</taxon>
        <taxon>Bacillati</taxon>
        <taxon>Bacillota</taxon>
        <taxon>Bacilli</taxon>
        <taxon>Bacillales</taxon>
        <taxon>Bacillaceae</taxon>
        <taxon>Caldalkalibacillus</taxon>
    </lineage>
</organism>
<dbReference type="InterPro" id="IPR008670">
    <property type="entry name" value="CoA_reduct_LuxC"/>
</dbReference>
<reference evidence="3 4" key="1">
    <citation type="submission" date="2023-07" db="EMBL/GenBank/DDBJ databases">
        <title>Genomic Encyclopedia of Type Strains, Phase IV (KMG-IV): sequencing the most valuable type-strain genomes for metagenomic binning, comparative biology and taxonomic classification.</title>
        <authorList>
            <person name="Goeker M."/>
        </authorList>
    </citation>
    <scope>NUCLEOTIDE SEQUENCE [LARGE SCALE GENOMIC DNA]</scope>
    <source>
        <strain evidence="3 4">DSM 17740</strain>
    </source>
</reference>
<dbReference type="CDD" id="cd07080">
    <property type="entry name" value="ALDH_Acyl-CoA-Red_LuxC"/>
    <property type="match status" value="1"/>
</dbReference>
<name>A0ABU0CLZ1_9BACI</name>
<proteinExistence type="inferred from homology"/>
<keyword evidence="1 2" id="KW-0521">NADP</keyword>
<comment type="caution">
    <text evidence="3">The sequence shown here is derived from an EMBL/GenBank/DDBJ whole genome shotgun (WGS) entry which is preliminary data.</text>
</comment>
<comment type="catalytic activity">
    <reaction evidence="2">
        <text>a long-chain fatty aldehyde + NADP(+) + CoA = a long-chain fatty acyl-CoA + NADPH + H(+)</text>
        <dbReference type="Rhea" id="RHEA:15437"/>
        <dbReference type="ChEBI" id="CHEBI:15378"/>
        <dbReference type="ChEBI" id="CHEBI:17176"/>
        <dbReference type="ChEBI" id="CHEBI:57287"/>
        <dbReference type="ChEBI" id="CHEBI:57783"/>
        <dbReference type="ChEBI" id="CHEBI:58349"/>
        <dbReference type="ChEBI" id="CHEBI:83139"/>
        <dbReference type="EC" id="1.2.1.50"/>
    </reaction>
</comment>
<keyword evidence="2" id="KW-0560">Oxidoreductase</keyword>
<dbReference type="PIRSF" id="PIRSF009414">
    <property type="entry name" value="LuxC"/>
    <property type="match status" value="1"/>
</dbReference>
<dbReference type="EMBL" id="JAUSUQ010000001">
    <property type="protein sequence ID" value="MDQ0337432.1"/>
    <property type="molecule type" value="Genomic_DNA"/>
</dbReference>
<evidence type="ECO:0000256" key="2">
    <source>
        <dbReference type="PIRNR" id="PIRNR009414"/>
    </source>
</evidence>
<protein>
    <recommendedName>
        <fullName evidence="2">Acyl-CoA reductase</fullName>
        <ecNumber evidence="2">1.2.1.50</ecNumber>
    </recommendedName>
</protein>
<evidence type="ECO:0000256" key="1">
    <source>
        <dbReference type="ARBA" id="ARBA00022857"/>
    </source>
</evidence>
<dbReference type="Pfam" id="PF05893">
    <property type="entry name" value="LuxC"/>
    <property type="match status" value="1"/>
</dbReference>